<accession>A0ABS0J1D6</accession>
<evidence type="ECO:0000256" key="5">
    <source>
        <dbReference type="NCBIfam" id="TIGR00205"/>
    </source>
</evidence>
<organism evidence="6 7">
    <name type="scientific">Nitratidesulfovibrio oxamicus</name>
    <dbReference type="NCBI Taxonomy" id="32016"/>
    <lineage>
        <taxon>Bacteria</taxon>
        <taxon>Pseudomonadati</taxon>
        <taxon>Thermodesulfobacteriota</taxon>
        <taxon>Desulfovibrionia</taxon>
        <taxon>Desulfovibrionales</taxon>
        <taxon>Desulfovibrionaceae</taxon>
        <taxon>Nitratidesulfovibrio</taxon>
    </lineage>
</organism>
<comment type="caution">
    <text evidence="6">The sequence shown here is derived from an EMBL/GenBank/DDBJ whole genome shotgun (WGS) entry which is preliminary data.</text>
</comment>
<dbReference type="EMBL" id="VRYY01000089">
    <property type="protein sequence ID" value="MBG3876242.1"/>
    <property type="molecule type" value="Genomic_DNA"/>
</dbReference>
<evidence type="ECO:0000256" key="4">
    <source>
        <dbReference type="HAMAP-Rule" id="MF_00724"/>
    </source>
</evidence>
<gene>
    <name evidence="4 6" type="primary">fliE</name>
    <name evidence="6" type="ORF">FVW20_04155</name>
</gene>
<dbReference type="Pfam" id="PF02049">
    <property type="entry name" value="FliE"/>
    <property type="match status" value="1"/>
</dbReference>
<dbReference type="HAMAP" id="MF_00724">
    <property type="entry name" value="FliE"/>
    <property type="match status" value="1"/>
</dbReference>
<reference evidence="6 7" key="1">
    <citation type="submission" date="2019-08" db="EMBL/GenBank/DDBJ databases">
        <authorList>
            <person name="Luo N."/>
        </authorList>
    </citation>
    <scope>NUCLEOTIDE SEQUENCE [LARGE SCALE GENOMIC DNA]</scope>
    <source>
        <strain evidence="6 7">NCIMB 9442</strain>
    </source>
</reference>
<keyword evidence="6" id="KW-0966">Cell projection</keyword>
<evidence type="ECO:0000313" key="6">
    <source>
        <dbReference type="EMBL" id="MBG3876242.1"/>
    </source>
</evidence>
<dbReference type="PANTHER" id="PTHR34653">
    <property type="match status" value="1"/>
</dbReference>
<dbReference type="NCBIfam" id="TIGR00205">
    <property type="entry name" value="fliE"/>
    <property type="match status" value="1"/>
</dbReference>
<dbReference type="RefSeq" id="WP_196608417.1">
    <property type="nucleotide sequence ID" value="NZ_VRYY01000089.1"/>
</dbReference>
<proteinExistence type="inferred from homology"/>
<name>A0ABS0J1D6_9BACT</name>
<keyword evidence="7" id="KW-1185">Reference proteome</keyword>
<comment type="subcellular location">
    <subcellularLocation>
        <location evidence="1 4">Bacterial flagellum basal body</location>
    </subcellularLocation>
</comment>
<evidence type="ECO:0000256" key="3">
    <source>
        <dbReference type="ARBA" id="ARBA00023143"/>
    </source>
</evidence>
<evidence type="ECO:0000256" key="2">
    <source>
        <dbReference type="ARBA" id="ARBA00009272"/>
    </source>
</evidence>
<dbReference type="Proteomes" id="UP001194469">
    <property type="component" value="Unassembled WGS sequence"/>
</dbReference>
<keyword evidence="6" id="KW-0282">Flagellum</keyword>
<evidence type="ECO:0000313" key="7">
    <source>
        <dbReference type="Proteomes" id="UP001194469"/>
    </source>
</evidence>
<keyword evidence="6" id="KW-0969">Cilium</keyword>
<protein>
    <recommendedName>
        <fullName evidence="4 5">Flagellar hook-basal body complex protein FliE</fullName>
    </recommendedName>
</protein>
<keyword evidence="3 4" id="KW-0975">Bacterial flagellum</keyword>
<evidence type="ECO:0000256" key="1">
    <source>
        <dbReference type="ARBA" id="ARBA00004117"/>
    </source>
</evidence>
<sequence>MSIQAVGLKAYSNALGNFTKAEQATRATAAPTASGVQAKSFTSTLSESLTKVNDMQAEKSQMIKAFASGETQNVHELMITLQKAGLAVNMTSAVRNKVMEAYKELSRIQF</sequence>
<dbReference type="InterPro" id="IPR001624">
    <property type="entry name" value="FliE"/>
</dbReference>
<comment type="similarity">
    <text evidence="2 4">Belongs to the FliE family.</text>
</comment>
<dbReference type="PANTHER" id="PTHR34653:SF1">
    <property type="entry name" value="FLAGELLAR HOOK-BASAL BODY COMPLEX PROTEIN FLIE"/>
    <property type="match status" value="1"/>
</dbReference>
<dbReference type="PRINTS" id="PR01006">
    <property type="entry name" value="FLGHOOKFLIE"/>
</dbReference>